<dbReference type="Proteomes" id="UP000245056">
    <property type="component" value="Unassembled WGS sequence"/>
</dbReference>
<dbReference type="RefSeq" id="WP_109521960.1">
    <property type="nucleotide sequence ID" value="NZ_QFAW01000037.1"/>
</dbReference>
<name>A0A2U2D351_9PSED</name>
<proteinExistence type="predicted"/>
<gene>
    <name evidence="1" type="ORF">C9I49_22240</name>
</gene>
<comment type="caution">
    <text evidence="1">The sequence shown here is derived from an EMBL/GenBank/DDBJ whole genome shotgun (WGS) entry which is preliminary data.</text>
</comment>
<reference evidence="1 2" key="1">
    <citation type="submission" date="2018-05" db="EMBL/GenBank/DDBJ databases">
        <title>Genome sequences of two Antarctic strains of Pseudomonas prosekii: insights into adaptation to extreme conditions.</title>
        <authorList>
            <person name="Snopkova K."/>
            <person name="Dufkova K."/>
            <person name="Cejkova D."/>
            <person name="Sedlacek I."/>
            <person name="Smajs D."/>
        </authorList>
    </citation>
    <scope>NUCLEOTIDE SEQUENCE [LARGE SCALE GENOMIC DNA]</scope>
    <source>
        <strain evidence="1 2">P2673</strain>
    </source>
</reference>
<evidence type="ECO:0000313" key="2">
    <source>
        <dbReference type="Proteomes" id="UP000245056"/>
    </source>
</evidence>
<sequence length="115" mass="12609">MNTTHYDPKAIGDAIDNITAGLERVMTGFANLKTLLAPVPDASDIPELDPRNPANKFESGKLTDRGIEVCYRLFDAGKSRYAVGAEMEISFGAATHRFEAWKKVGGLDREKLPLN</sequence>
<accession>A0A2U2D351</accession>
<dbReference type="AlphaFoldDB" id="A0A2U2D351"/>
<evidence type="ECO:0000313" key="1">
    <source>
        <dbReference type="EMBL" id="PWE41121.1"/>
    </source>
</evidence>
<dbReference type="EMBL" id="QFAW01000037">
    <property type="protein sequence ID" value="PWE41121.1"/>
    <property type="molecule type" value="Genomic_DNA"/>
</dbReference>
<protein>
    <submittedName>
        <fullName evidence="1">Uncharacterized protein</fullName>
    </submittedName>
</protein>
<dbReference type="OrthoDB" id="7551047at2"/>
<organism evidence="1 2">
    <name type="scientific">Pseudomonas prosekii</name>
    <dbReference type="NCBI Taxonomy" id="1148509"/>
    <lineage>
        <taxon>Bacteria</taxon>
        <taxon>Pseudomonadati</taxon>
        <taxon>Pseudomonadota</taxon>
        <taxon>Gammaproteobacteria</taxon>
        <taxon>Pseudomonadales</taxon>
        <taxon>Pseudomonadaceae</taxon>
        <taxon>Pseudomonas</taxon>
    </lineage>
</organism>